<dbReference type="PANTHER" id="PTHR16057">
    <property type="entry name" value="WINS1, 2 PROTEIN"/>
    <property type="match status" value="1"/>
</dbReference>
<organism evidence="4">
    <name type="scientific">Anopheles atroparvus</name>
    <name type="common">European mosquito</name>
    <dbReference type="NCBI Taxonomy" id="41427"/>
    <lineage>
        <taxon>Eukaryota</taxon>
        <taxon>Metazoa</taxon>
        <taxon>Ecdysozoa</taxon>
        <taxon>Arthropoda</taxon>
        <taxon>Hexapoda</taxon>
        <taxon>Insecta</taxon>
        <taxon>Pterygota</taxon>
        <taxon>Neoptera</taxon>
        <taxon>Endopterygota</taxon>
        <taxon>Diptera</taxon>
        <taxon>Nematocera</taxon>
        <taxon>Culicoidea</taxon>
        <taxon>Culicidae</taxon>
        <taxon>Anophelinae</taxon>
        <taxon>Anopheles</taxon>
    </lineage>
</organism>
<accession>A0A182JGM0</accession>
<dbReference type="AlphaFoldDB" id="A0A182JGM0"/>
<dbReference type="InterPro" id="IPR024875">
    <property type="entry name" value="Protein_Lines"/>
</dbReference>
<evidence type="ECO:0000259" key="2">
    <source>
        <dbReference type="Pfam" id="PF14694"/>
    </source>
</evidence>
<evidence type="ECO:0000313" key="4">
    <source>
        <dbReference type="EnsemblMetazoa" id="AATE017724-PA.1"/>
    </source>
</evidence>
<feature type="compositionally biased region" description="Pro residues" evidence="1">
    <location>
        <begin position="651"/>
        <end position="669"/>
    </location>
</feature>
<dbReference type="Pfam" id="PF14695">
    <property type="entry name" value="LINES_C"/>
    <property type="match status" value="1"/>
</dbReference>
<feature type="compositionally biased region" description="Polar residues" evidence="1">
    <location>
        <begin position="155"/>
        <end position="178"/>
    </location>
</feature>
<feature type="compositionally biased region" description="Low complexity" evidence="1">
    <location>
        <begin position="102"/>
        <end position="120"/>
    </location>
</feature>
<evidence type="ECO:0000256" key="1">
    <source>
        <dbReference type="SAM" id="MobiDB-lite"/>
    </source>
</evidence>
<feature type="region of interest" description="Disordered" evidence="1">
    <location>
        <begin position="591"/>
        <end position="674"/>
    </location>
</feature>
<feature type="domain" description="Protein Lines N-terminal" evidence="2">
    <location>
        <begin position="681"/>
        <end position="1054"/>
    </location>
</feature>
<protein>
    <recommendedName>
        <fullName evidence="5">Protein Lines N-terminal domain-containing protein</fullName>
    </recommendedName>
</protein>
<feature type="compositionally biased region" description="Basic residues" evidence="1">
    <location>
        <begin position="396"/>
        <end position="416"/>
    </location>
</feature>
<dbReference type="Pfam" id="PF14694">
    <property type="entry name" value="LINES_N"/>
    <property type="match status" value="1"/>
</dbReference>
<feature type="region of interest" description="Disordered" evidence="1">
    <location>
        <begin position="396"/>
        <end position="422"/>
    </location>
</feature>
<feature type="compositionally biased region" description="Low complexity" evidence="1">
    <location>
        <begin position="601"/>
        <end position="638"/>
    </location>
</feature>
<feature type="compositionally biased region" description="Low complexity" evidence="1">
    <location>
        <begin position="72"/>
        <end position="81"/>
    </location>
</feature>
<feature type="region of interest" description="Disordered" evidence="1">
    <location>
        <begin position="512"/>
        <end position="542"/>
    </location>
</feature>
<evidence type="ECO:0000259" key="3">
    <source>
        <dbReference type="Pfam" id="PF14695"/>
    </source>
</evidence>
<evidence type="ECO:0008006" key="5">
    <source>
        <dbReference type="Google" id="ProtNLM"/>
    </source>
</evidence>
<feature type="compositionally biased region" description="Pro residues" evidence="1">
    <location>
        <begin position="233"/>
        <end position="245"/>
    </location>
</feature>
<sequence length="1194" mass="129547">MKLWKHQTGERRQYRIFHRNRRMVRQNGHEPVKGGLAPEHGGDGDDIVDSSTRRASSSSTIVMDTGNEMPRSPSSSASLDSTHPANVATSPSNGGVTGGGASCSASSSSYSSTSSTSSAGHSHEQPVIKRQRIEHDRSSERTAEVRHVLQGHGSHASSTITSAGRSNGMVTVATITTPSSSSSGHSSNASSACSSSTSLSSSPSCSSTKLIPSSLEHSSDDEHQQQLQLTPQHLPPPAQHDPTTPPNHHHHHPQHHHHLHQQHYQHHHHPHHHHHPLHLPATLSDCHARFQDAIGRQCLCTLDSGVLLGCFKAYGAYEDAASDAPATVLPLAEWPFEHLLRFLSNVQLLFDTYLKQNIKGNICAGVMELCNYLIRSDDHHHHTPLQHHHHHPSHLLQHHYHHHHHHHQHQHQHQHMLPRPTTRHGTGALATLDIDELIGLCSCSSKYLSYLAGRILSSFLIIVKDDPDDDRWLEKLVANLFDFGHLDLRAVRKINASLEVIKRIVEWKDETEHPLDEEVRGGGGGSGGDGASPGPSGEPSMVEVGSTMAAAAAAAAGSGSAYGMPPLAENYFAAHYGAYGGGGVDGGGAGGGQATSSIFHPAGESTTTASPSPGSSTPSKAPAGSAQATACSSAAASSQGHPLHQQQAPCLPLPPPTPPSPPPPPPLLPPGDGVDAECRYVTLTDSESFDTTRIKFETINILGGKWSALVKHISSLIRAQANSSSAAVMVATETCILTFLRLWESIISVKANLSVVETQPFHSQLDSFQLLLLVTKNAVIYRQMLTLFNEALCYGSTLALQDLIPEEVGSLAHNIVRSVKDYRILDKMPKSSYSNHLGFLGYQGQMVRYQDRRLQRVAEPATTTSTTAASDAGSSPGMVVATETCYDRTLLQKMALLVLKAVAVIVKEIRCDSSDSSVDSSDFDMQEIQMIERSIRDVVKKLETFLKAQLEFHPESHLSKVLIHLFDDQDDYLVEAMVCTLDVTSGISFRNNAFPELIAMLNPVYTFIEFSNLGPNITHLFLDLLISPETCFLLFLLRFLKYIRQNWSMFTQSCYNYYRHNSYSNAATLLQNRVRAAAAAAAATGAGAGGAGALVLPSDGAGGQANANVILDSVMTVLISLRMQISRLVADTLFPYNITPILRLIENCESLYEDDVDVLVPIASALLVVETERVNELVHDRCQPEAARVDVVRL</sequence>
<dbReference type="VEuPathDB" id="VectorBase:AATE017724"/>
<feature type="compositionally biased region" description="Basic residues" evidence="1">
    <location>
        <begin position="247"/>
        <end position="277"/>
    </location>
</feature>
<dbReference type="InterPro" id="IPR032794">
    <property type="entry name" value="LINES_N"/>
</dbReference>
<dbReference type="EnsemblMetazoa" id="AATE017724-RA">
    <property type="protein sequence ID" value="AATE017724-PA.1"/>
    <property type="gene ID" value="AATE017724"/>
</dbReference>
<dbReference type="InterPro" id="IPR029415">
    <property type="entry name" value="Lines_C"/>
</dbReference>
<feature type="compositionally biased region" description="Basic and acidic residues" evidence="1">
    <location>
        <begin position="121"/>
        <end position="147"/>
    </location>
</feature>
<feature type="compositionally biased region" description="Low complexity" evidence="1">
    <location>
        <begin position="179"/>
        <end position="214"/>
    </location>
</feature>
<dbReference type="PANTHER" id="PTHR16057:SF1">
    <property type="entry name" value="PROTEIN LINES HOMOLOG 1"/>
    <property type="match status" value="1"/>
</dbReference>
<feature type="domain" description="Protein Lines C-terminal" evidence="3">
    <location>
        <begin position="1114"/>
        <end position="1150"/>
    </location>
</feature>
<name>A0A182JGM0_ANOAO</name>
<feature type="compositionally biased region" description="Gly residues" evidence="1">
    <location>
        <begin position="521"/>
        <end position="531"/>
    </location>
</feature>
<reference evidence="4" key="1">
    <citation type="submission" date="2022-08" db="UniProtKB">
        <authorList>
            <consortium name="EnsemblMetazoa"/>
        </authorList>
    </citation>
    <scope>IDENTIFICATION</scope>
    <source>
        <strain evidence="4">EBRO</strain>
    </source>
</reference>
<feature type="region of interest" description="Disordered" evidence="1">
    <location>
        <begin position="21"/>
        <end position="278"/>
    </location>
</feature>
<proteinExistence type="predicted"/>